<dbReference type="PANTHER" id="PTHR31923:SF1">
    <property type="entry name" value="BSD DOMAIN-CONTAINING PROTEIN"/>
    <property type="match status" value="1"/>
</dbReference>
<dbReference type="Pfam" id="PF03909">
    <property type="entry name" value="BSD"/>
    <property type="match status" value="1"/>
</dbReference>
<comment type="caution">
    <text evidence="3">The sequence shown here is derived from an EMBL/GenBank/DDBJ whole genome shotgun (WGS) entry which is preliminary data.</text>
</comment>
<organism evidence="3 4">
    <name type="scientific">Digitaria exilis</name>
    <dbReference type="NCBI Taxonomy" id="1010633"/>
    <lineage>
        <taxon>Eukaryota</taxon>
        <taxon>Viridiplantae</taxon>
        <taxon>Streptophyta</taxon>
        <taxon>Embryophyta</taxon>
        <taxon>Tracheophyta</taxon>
        <taxon>Spermatophyta</taxon>
        <taxon>Magnoliopsida</taxon>
        <taxon>Liliopsida</taxon>
        <taxon>Poales</taxon>
        <taxon>Poaceae</taxon>
        <taxon>PACMAD clade</taxon>
        <taxon>Panicoideae</taxon>
        <taxon>Panicodae</taxon>
        <taxon>Paniceae</taxon>
        <taxon>Anthephorinae</taxon>
        <taxon>Digitaria</taxon>
    </lineage>
</organism>
<feature type="compositionally biased region" description="Basic and acidic residues" evidence="1">
    <location>
        <begin position="36"/>
        <end position="51"/>
    </location>
</feature>
<sequence length="288" mass="32010">MDLWERARAFAGEAAKRSQELSAEAAKRSSALVSETAKKSKEIFSETASKSREIAAEATKQADLLAGQIKHLASDLPVPSILPIPAIPPIPSAAAPEPDAEELERYGITDDLREFVKGMTISTFRDFPLQDEPEMSDVPTVSNVRQDLNQWQARHATLVLSAVKEISKFRYELCPRYMKERKFWRVYFLLVNSYIAPFEKKYFEELKVKEEEEKKDSQKEASQASQAATAEQKDTKAPSKTSASANPEHDLDVFLLGDLGSDDEGPDGGDDDLDDDFDKIDATSVSTS</sequence>
<dbReference type="OrthoDB" id="47923at2759"/>
<dbReference type="SMART" id="SM00751">
    <property type="entry name" value="BSD"/>
    <property type="match status" value="1"/>
</dbReference>
<dbReference type="InterPro" id="IPR005607">
    <property type="entry name" value="BSD_dom"/>
</dbReference>
<keyword evidence="4" id="KW-1185">Reference proteome</keyword>
<evidence type="ECO:0000313" key="4">
    <source>
        <dbReference type="Proteomes" id="UP000636709"/>
    </source>
</evidence>
<dbReference type="EMBL" id="JACEFO010001390">
    <property type="protein sequence ID" value="KAF8737570.1"/>
    <property type="molecule type" value="Genomic_DNA"/>
</dbReference>
<dbReference type="PANTHER" id="PTHR31923">
    <property type="entry name" value="BSD DOMAIN-CONTAINING PROTEIN"/>
    <property type="match status" value="1"/>
</dbReference>
<proteinExistence type="predicted"/>
<feature type="compositionally biased region" description="Acidic residues" evidence="1">
    <location>
        <begin position="260"/>
        <end position="278"/>
    </location>
</feature>
<dbReference type="InterPro" id="IPR035925">
    <property type="entry name" value="BSD_dom_sf"/>
</dbReference>
<feature type="region of interest" description="Disordered" evidence="1">
    <location>
        <begin position="212"/>
        <end position="288"/>
    </location>
</feature>
<dbReference type="Proteomes" id="UP000636709">
    <property type="component" value="Unassembled WGS sequence"/>
</dbReference>
<dbReference type="Gene3D" id="1.10.3970.10">
    <property type="entry name" value="BSD domain"/>
    <property type="match status" value="1"/>
</dbReference>
<dbReference type="PROSITE" id="PS50858">
    <property type="entry name" value="BSD"/>
    <property type="match status" value="1"/>
</dbReference>
<gene>
    <name evidence="3" type="ORF">HU200_014119</name>
</gene>
<feature type="compositionally biased region" description="Low complexity" evidence="1">
    <location>
        <begin position="220"/>
        <end position="230"/>
    </location>
</feature>
<feature type="region of interest" description="Disordered" evidence="1">
    <location>
        <begin position="28"/>
        <end position="51"/>
    </location>
</feature>
<accession>A0A835KKJ1</accession>
<reference evidence="3" key="1">
    <citation type="submission" date="2020-07" db="EMBL/GenBank/DDBJ databases">
        <title>Genome sequence and genetic diversity analysis of an under-domesticated orphan crop, white fonio (Digitaria exilis).</title>
        <authorList>
            <person name="Bennetzen J.L."/>
            <person name="Chen S."/>
            <person name="Ma X."/>
            <person name="Wang X."/>
            <person name="Yssel A.E.J."/>
            <person name="Chaluvadi S.R."/>
            <person name="Johnson M."/>
            <person name="Gangashetty P."/>
            <person name="Hamidou F."/>
            <person name="Sanogo M.D."/>
            <person name="Zwaenepoel A."/>
            <person name="Wallace J."/>
            <person name="Van De Peer Y."/>
            <person name="Van Deynze A."/>
        </authorList>
    </citation>
    <scope>NUCLEOTIDE SEQUENCE</scope>
    <source>
        <tissue evidence="3">Leaves</tissue>
    </source>
</reference>
<evidence type="ECO:0000256" key="1">
    <source>
        <dbReference type="SAM" id="MobiDB-lite"/>
    </source>
</evidence>
<dbReference type="SUPFAM" id="SSF140383">
    <property type="entry name" value="BSD domain-like"/>
    <property type="match status" value="1"/>
</dbReference>
<name>A0A835KKJ1_9POAL</name>
<protein>
    <recommendedName>
        <fullName evidence="2">BSD domain-containing protein</fullName>
    </recommendedName>
</protein>
<dbReference type="AlphaFoldDB" id="A0A835KKJ1"/>
<feature type="domain" description="BSD" evidence="2">
    <location>
        <begin position="140"/>
        <end position="195"/>
    </location>
</feature>
<evidence type="ECO:0000259" key="2">
    <source>
        <dbReference type="PROSITE" id="PS50858"/>
    </source>
</evidence>
<evidence type="ECO:0000313" key="3">
    <source>
        <dbReference type="EMBL" id="KAF8737570.1"/>
    </source>
</evidence>